<keyword evidence="2" id="KW-0418">Kinase</keyword>
<dbReference type="Proteomes" id="UP000002320">
    <property type="component" value="Unassembled WGS sequence"/>
</dbReference>
<dbReference type="KEGG" id="cqu:CpipJ_CPIJ004035"/>
<feature type="compositionally biased region" description="Acidic residues" evidence="1">
    <location>
        <begin position="193"/>
        <end position="203"/>
    </location>
</feature>
<dbReference type="VEuPathDB" id="VectorBase:CQUJHB010430"/>
<feature type="compositionally biased region" description="Basic and acidic residues" evidence="1">
    <location>
        <begin position="181"/>
        <end position="192"/>
    </location>
</feature>
<protein>
    <submittedName>
        <fullName evidence="2 3">Mitogen-activated protein kinase kinase kinase</fullName>
    </submittedName>
</protein>
<organism>
    <name type="scientific">Culex quinquefasciatus</name>
    <name type="common">Southern house mosquito</name>
    <name type="synonym">Culex pungens</name>
    <dbReference type="NCBI Taxonomy" id="7176"/>
    <lineage>
        <taxon>Eukaryota</taxon>
        <taxon>Metazoa</taxon>
        <taxon>Ecdysozoa</taxon>
        <taxon>Arthropoda</taxon>
        <taxon>Hexapoda</taxon>
        <taxon>Insecta</taxon>
        <taxon>Pterygota</taxon>
        <taxon>Neoptera</taxon>
        <taxon>Endopterygota</taxon>
        <taxon>Diptera</taxon>
        <taxon>Nematocera</taxon>
        <taxon>Culicoidea</taxon>
        <taxon>Culicidae</taxon>
        <taxon>Culicinae</taxon>
        <taxon>Culicini</taxon>
        <taxon>Culex</taxon>
        <taxon>Culex</taxon>
    </lineage>
</organism>
<evidence type="ECO:0000256" key="1">
    <source>
        <dbReference type="SAM" id="MobiDB-lite"/>
    </source>
</evidence>
<evidence type="ECO:0000313" key="3">
    <source>
        <dbReference type="EnsemblMetazoa" id="CPIJ004035-PA"/>
    </source>
</evidence>
<evidence type="ECO:0000313" key="2">
    <source>
        <dbReference type="EMBL" id="EDS40916.1"/>
    </source>
</evidence>
<gene>
    <name evidence="3" type="primary">6035432</name>
    <name evidence="2" type="ORF">CpipJ_CPIJ004035</name>
</gene>
<sequence>MAKPPPENLCRRCHATRTEAQGRVNYAQDIRMIYERKLHLSQVIMQINKKVREFIDSTCHQLSTELNNQWRSTQRPYAQLEGTTNNSVSVVMATATPSTGRTKKFTHRRRVGSGTFNSPKYSPSFNRRMVQPKTRYVKLVDTETQTGVMDEQDEEEEEVDEGRDQFPKLVQVYRCGKPGKPKSEDDGEHPVGDVDEEEDDDEEKVEKDRYCSSPVLMGVMKSNERLDRDCSVDEKIDNTDPWCLSEESEVSWRMLNNDGVADQVALEEVATNAGWELCHVQKMLDPVEARRNPVSNLSGIPE</sequence>
<dbReference type="VEuPathDB" id="VectorBase:CPIJ004035"/>
<accession>B0WA87</accession>
<reference evidence="2" key="1">
    <citation type="submission" date="2007-03" db="EMBL/GenBank/DDBJ databases">
        <title>Annotation of Culex pipiens quinquefasciatus.</title>
        <authorList>
            <consortium name="The Broad Institute Genome Sequencing Platform"/>
            <person name="Atkinson P.W."/>
            <person name="Hemingway J."/>
            <person name="Christensen B.M."/>
            <person name="Higgs S."/>
            <person name="Kodira C."/>
            <person name="Hannick L."/>
            <person name="Megy K."/>
            <person name="O'Leary S."/>
            <person name="Pearson M."/>
            <person name="Haas B.J."/>
            <person name="Mauceli E."/>
            <person name="Wortman J.R."/>
            <person name="Lee N.H."/>
            <person name="Guigo R."/>
            <person name="Stanke M."/>
            <person name="Alvarado L."/>
            <person name="Amedeo P."/>
            <person name="Antoine C.H."/>
            <person name="Arensburger P."/>
            <person name="Bidwell S.L."/>
            <person name="Crawford M."/>
            <person name="Camaro F."/>
            <person name="Devon K."/>
            <person name="Engels R."/>
            <person name="Hammond M."/>
            <person name="Howarth C."/>
            <person name="Koehrsen M."/>
            <person name="Lawson D."/>
            <person name="Montgomery P."/>
            <person name="Nene V."/>
            <person name="Nusbaum C."/>
            <person name="Puiu D."/>
            <person name="Romero-Severson J."/>
            <person name="Severson D.W."/>
            <person name="Shumway M."/>
            <person name="Sisk P."/>
            <person name="Stolte C."/>
            <person name="Zeng Q."/>
            <person name="Eisenstadt E."/>
            <person name="Fraser-Liggett C."/>
            <person name="Strausberg R."/>
            <person name="Galagan J."/>
            <person name="Birren B."/>
            <person name="Collins F.H."/>
        </authorList>
    </citation>
    <scope>NUCLEOTIDE SEQUENCE [LARGE SCALE GENOMIC DNA]</scope>
    <source>
        <strain evidence="2">JHB</strain>
    </source>
</reference>
<dbReference type="GO" id="GO:0016301">
    <property type="term" value="F:kinase activity"/>
    <property type="evidence" value="ECO:0007669"/>
    <property type="project" value="UniProtKB-KW"/>
</dbReference>
<name>B0WA87_CULQU</name>
<dbReference type="InParanoid" id="B0WA87"/>
<feature type="region of interest" description="Disordered" evidence="1">
    <location>
        <begin position="141"/>
        <end position="207"/>
    </location>
</feature>
<dbReference type="EMBL" id="DS231869">
    <property type="protein sequence ID" value="EDS40916.1"/>
    <property type="molecule type" value="Genomic_DNA"/>
</dbReference>
<dbReference type="HOGENOM" id="CLU_922152_0_0_1"/>
<evidence type="ECO:0000313" key="4">
    <source>
        <dbReference type="Proteomes" id="UP000002320"/>
    </source>
</evidence>
<reference evidence="3" key="2">
    <citation type="submission" date="2020-05" db="UniProtKB">
        <authorList>
            <consortium name="EnsemblMetazoa"/>
        </authorList>
    </citation>
    <scope>IDENTIFICATION</scope>
    <source>
        <strain evidence="3">JHB</strain>
    </source>
</reference>
<proteinExistence type="predicted"/>
<feature type="compositionally biased region" description="Acidic residues" evidence="1">
    <location>
        <begin position="150"/>
        <end position="161"/>
    </location>
</feature>
<dbReference type="AlphaFoldDB" id="B0WA87"/>
<keyword evidence="4" id="KW-1185">Reference proteome</keyword>
<dbReference type="EnsemblMetazoa" id="CPIJ004035-RA">
    <property type="protein sequence ID" value="CPIJ004035-PA"/>
    <property type="gene ID" value="CPIJ004035"/>
</dbReference>
<dbReference type="STRING" id="7176.B0WA87"/>
<dbReference type="OrthoDB" id="339325at2759"/>
<keyword evidence="2" id="KW-0808">Transferase</keyword>